<keyword evidence="3" id="KW-1185">Reference proteome</keyword>
<gene>
    <name evidence="2" type="ORF">QBC46DRAFT_405938</name>
</gene>
<dbReference type="EMBL" id="MU853770">
    <property type="protein sequence ID" value="KAK3942878.1"/>
    <property type="molecule type" value="Genomic_DNA"/>
</dbReference>
<organism evidence="2 3">
    <name type="scientific">Diplogelasinospora grovesii</name>
    <dbReference type="NCBI Taxonomy" id="303347"/>
    <lineage>
        <taxon>Eukaryota</taxon>
        <taxon>Fungi</taxon>
        <taxon>Dikarya</taxon>
        <taxon>Ascomycota</taxon>
        <taxon>Pezizomycotina</taxon>
        <taxon>Sordariomycetes</taxon>
        <taxon>Sordariomycetidae</taxon>
        <taxon>Sordariales</taxon>
        <taxon>Diplogelasinosporaceae</taxon>
        <taxon>Diplogelasinospora</taxon>
    </lineage>
</organism>
<feature type="domain" description="Heterokaryon incompatibility" evidence="1">
    <location>
        <begin position="198"/>
        <end position="356"/>
    </location>
</feature>
<name>A0AAN6NET9_9PEZI</name>
<proteinExistence type="predicted"/>
<protein>
    <submittedName>
        <fullName evidence="2">Heterokaryon incompatibility protein-domain-containing protein</fullName>
    </submittedName>
</protein>
<accession>A0AAN6NET9</accession>
<dbReference type="PANTHER" id="PTHR33112:SF16">
    <property type="entry name" value="HETEROKARYON INCOMPATIBILITY DOMAIN-CONTAINING PROTEIN"/>
    <property type="match status" value="1"/>
</dbReference>
<dbReference type="Proteomes" id="UP001303473">
    <property type="component" value="Unassembled WGS sequence"/>
</dbReference>
<dbReference type="PANTHER" id="PTHR33112">
    <property type="entry name" value="DOMAIN PROTEIN, PUTATIVE-RELATED"/>
    <property type="match status" value="1"/>
</dbReference>
<comment type="caution">
    <text evidence="2">The sequence shown here is derived from an EMBL/GenBank/DDBJ whole genome shotgun (WGS) entry which is preliminary data.</text>
</comment>
<dbReference type="InterPro" id="IPR010730">
    <property type="entry name" value="HET"/>
</dbReference>
<evidence type="ECO:0000259" key="1">
    <source>
        <dbReference type="Pfam" id="PF06985"/>
    </source>
</evidence>
<evidence type="ECO:0000313" key="3">
    <source>
        <dbReference type="Proteomes" id="UP001303473"/>
    </source>
</evidence>
<dbReference type="Pfam" id="PF06985">
    <property type="entry name" value="HET"/>
    <property type="match status" value="1"/>
</dbReference>
<dbReference type="AlphaFoldDB" id="A0AAN6NET9"/>
<reference evidence="3" key="1">
    <citation type="journal article" date="2023" name="Mol. Phylogenet. Evol.">
        <title>Genome-scale phylogeny and comparative genomics of the fungal order Sordariales.</title>
        <authorList>
            <person name="Hensen N."/>
            <person name="Bonometti L."/>
            <person name="Westerberg I."/>
            <person name="Brannstrom I.O."/>
            <person name="Guillou S."/>
            <person name="Cros-Aarteil S."/>
            <person name="Calhoun S."/>
            <person name="Haridas S."/>
            <person name="Kuo A."/>
            <person name="Mondo S."/>
            <person name="Pangilinan J."/>
            <person name="Riley R."/>
            <person name="LaButti K."/>
            <person name="Andreopoulos B."/>
            <person name="Lipzen A."/>
            <person name="Chen C."/>
            <person name="Yan M."/>
            <person name="Daum C."/>
            <person name="Ng V."/>
            <person name="Clum A."/>
            <person name="Steindorff A."/>
            <person name="Ohm R.A."/>
            <person name="Martin F."/>
            <person name="Silar P."/>
            <person name="Natvig D.O."/>
            <person name="Lalanne C."/>
            <person name="Gautier V."/>
            <person name="Ament-Velasquez S.L."/>
            <person name="Kruys A."/>
            <person name="Hutchinson M.I."/>
            <person name="Powell A.J."/>
            <person name="Barry K."/>
            <person name="Miller A.N."/>
            <person name="Grigoriev I.V."/>
            <person name="Debuchy R."/>
            <person name="Gladieux P."/>
            <person name="Hiltunen Thoren M."/>
            <person name="Johannesson H."/>
        </authorList>
    </citation>
    <scope>NUCLEOTIDE SEQUENCE [LARGE SCALE GENOMIC DNA]</scope>
    <source>
        <strain evidence="3">CBS 340.73</strain>
    </source>
</reference>
<sequence>MSLCERCKAFSLMEVIFASHSESRPEGWVHSKRYSTLKANSAQCRLCAILVGNLNAQQEALIQDDDRVTVLIFSRDQWPRQQSGAGRHCPLAGIEVRVGQQNTFNSVKHVPIWTDENNEMMKQFIVPRPVGAVTNETILKRWRDECLHNHPACRVLSRDTIDLTTDESVFPLPTRLIDVGDESTDPFLVEPKGLRGRYVALSHCWGKDSSGITKTETGTLEDHKQRIPIDSLSANFRDAIQVTRKLGYQYLWIDSLCIIQNRMADWEAESKMMAAIYTGASLTLAAANSSSANEGFLKPRQPPKKTVTLPFEVVPGMKIGECTIGEQVVPELFHDSFREDVERQSPLAKRGWTLQERLLSRRTIFFGRDEFHWECRSQRWSESTGLRPVRYVDVSAGLAAFRGLPIFGPTCSSVEQSAFLLNDWYMLVQEYTKRSLTKKHVDKLPALSGIARVVHAGLGRDNTLYRAGLWTHDLHRAVLWKSFGPELGSVTCRLPGPSWSWMSRDARIFPARQAEPGTAVDVDDFRVYVQPSGSGVDPYGMVATGTLSFRAYIRQIPSIKLIDPLPSQTSAPYPLTNALIYDQHAQQIGSVVLDDPTDQAILLEKLFAVAVRHTMTSQGQSIAKIEALLLQRLRLGGSYLRIGVIDMMGSNFNDERCKGAPFAQPFQTFFYNVERKQITIV</sequence>
<evidence type="ECO:0000313" key="2">
    <source>
        <dbReference type="EMBL" id="KAK3942878.1"/>
    </source>
</evidence>